<name>A0A6A4JKQ7_APOLU</name>
<dbReference type="EMBL" id="WIXP02000003">
    <property type="protein sequence ID" value="KAF6213175.1"/>
    <property type="molecule type" value="Genomic_DNA"/>
</dbReference>
<dbReference type="Proteomes" id="UP000466442">
    <property type="component" value="Unassembled WGS sequence"/>
</dbReference>
<feature type="domain" description="C2H2-type" evidence="1">
    <location>
        <begin position="43"/>
        <end position="66"/>
    </location>
</feature>
<dbReference type="SMART" id="SM00355">
    <property type="entry name" value="ZnF_C2H2"/>
    <property type="match status" value="2"/>
</dbReference>
<sequence>MVTKWSLNVNKYWHELSSNFCEPTEKNHMKIMKKREGSNSGEYSCSLCSFRSVSFLNVEAHDRFAHKDKKTLNDRTSLYDGQSKGPTRYACAQCPFESTVKSTLLAHVHSNHLIVRVPNNNNNIGKDRSSFFS</sequence>
<comment type="caution">
    <text evidence="2">The sequence shown here is derived from an EMBL/GenBank/DDBJ whole genome shotgun (WGS) entry which is preliminary data.</text>
</comment>
<dbReference type="InterPro" id="IPR013087">
    <property type="entry name" value="Znf_C2H2_type"/>
</dbReference>
<feature type="domain" description="C2H2-type" evidence="1">
    <location>
        <begin position="89"/>
        <end position="112"/>
    </location>
</feature>
<accession>A0A6A4JKQ7</accession>
<dbReference type="Gene3D" id="3.30.160.60">
    <property type="entry name" value="Classic Zinc Finger"/>
    <property type="match status" value="1"/>
</dbReference>
<protein>
    <recommendedName>
        <fullName evidence="1">C2H2-type domain-containing protein</fullName>
    </recommendedName>
</protein>
<proteinExistence type="predicted"/>
<evidence type="ECO:0000313" key="2">
    <source>
        <dbReference type="EMBL" id="KAF6213175.1"/>
    </source>
</evidence>
<gene>
    <name evidence="2" type="ORF">GE061_010891</name>
</gene>
<organism evidence="2 3">
    <name type="scientific">Apolygus lucorum</name>
    <name type="common">Small green plant bug</name>
    <name type="synonym">Lygocoris lucorum</name>
    <dbReference type="NCBI Taxonomy" id="248454"/>
    <lineage>
        <taxon>Eukaryota</taxon>
        <taxon>Metazoa</taxon>
        <taxon>Ecdysozoa</taxon>
        <taxon>Arthropoda</taxon>
        <taxon>Hexapoda</taxon>
        <taxon>Insecta</taxon>
        <taxon>Pterygota</taxon>
        <taxon>Neoptera</taxon>
        <taxon>Paraneoptera</taxon>
        <taxon>Hemiptera</taxon>
        <taxon>Heteroptera</taxon>
        <taxon>Panheteroptera</taxon>
        <taxon>Cimicomorpha</taxon>
        <taxon>Miridae</taxon>
        <taxon>Mirini</taxon>
        <taxon>Apolygus</taxon>
    </lineage>
</organism>
<reference evidence="2" key="1">
    <citation type="journal article" date="2021" name="Mol. Ecol. Resour.">
        <title>Apolygus lucorum genome provides insights into omnivorousness and mesophyll feeding.</title>
        <authorList>
            <person name="Liu Y."/>
            <person name="Liu H."/>
            <person name="Wang H."/>
            <person name="Huang T."/>
            <person name="Liu B."/>
            <person name="Yang B."/>
            <person name="Yin L."/>
            <person name="Li B."/>
            <person name="Zhang Y."/>
            <person name="Zhang S."/>
            <person name="Jiang F."/>
            <person name="Zhang X."/>
            <person name="Ren Y."/>
            <person name="Wang B."/>
            <person name="Wang S."/>
            <person name="Lu Y."/>
            <person name="Wu K."/>
            <person name="Fan W."/>
            <person name="Wang G."/>
        </authorList>
    </citation>
    <scope>NUCLEOTIDE SEQUENCE</scope>
    <source>
        <strain evidence="2">12Hb</strain>
    </source>
</reference>
<dbReference type="AlphaFoldDB" id="A0A6A4JKQ7"/>
<evidence type="ECO:0000313" key="3">
    <source>
        <dbReference type="Proteomes" id="UP000466442"/>
    </source>
</evidence>
<keyword evidence="3" id="KW-1185">Reference proteome</keyword>
<evidence type="ECO:0000259" key="1">
    <source>
        <dbReference type="SMART" id="SM00355"/>
    </source>
</evidence>